<dbReference type="GO" id="GO:0008119">
    <property type="term" value="F:thiopurine S-methyltransferase activity"/>
    <property type="evidence" value="ECO:0007669"/>
    <property type="project" value="UniProtKB-EC"/>
</dbReference>
<accession>A0AAD2JJI8</accession>
<dbReference type="PANTHER" id="PTHR10259:SF11">
    <property type="entry name" value="THIOPURINE S-METHYLTRANSFERASE"/>
    <property type="match status" value="1"/>
</dbReference>
<sequence>MSDVPAGGAADENTPNLKPWLNRWENRQIGFHMSDVNPILTQFAKDLLQHDLPNEEKEGGGASCSTSRVLVPLCGKTVDMAYLAKISSEVYGIEGIQTALVEFAQEHAHLKIENKGTVDGFERFEGNKITLLKGDYFQLGEVQTKGKFEAIYDRASMVAIEPEMRKDYVQIISNLIAKGGILLLVVLERVGPEEFAKKGPPFSIPESAVQELYGGLEWVESIKKVSEKDSFKDNPAQQQRYAGLDQLLETVYLIRAKK</sequence>
<comment type="subcellular location">
    <subcellularLocation>
        <location evidence="2">Cytoplasm</location>
    </subcellularLocation>
</comment>
<evidence type="ECO:0000256" key="8">
    <source>
        <dbReference type="ARBA" id="ARBA00022691"/>
    </source>
</evidence>
<reference evidence="9" key="1">
    <citation type="submission" date="2023-08" db="EMBL/GenBank/DDBJ databases">
        <authorList>
            <person name="Audoor S."/>
            <person name="Bilcke G."/>
        </authorList>
    </citation>
    <scope>NUCLEOTIDE SEQUENCE</scope>
</reference>
<keyword evidence="10" id="KW-1185">Reference proteome</keyword>
<dbReference type="PROSITE" id="PS51585">
    <property type="entry name" value="SAM_MT_TPMT"/>
    <property type="match status" value="1"/>
</dbReference>
<organism evidence="9 10">
    <name type="scientific">Cylindrotheca closterium</name>
    <dbReference type="NCBI Taxonomy" id="2856"/>
    <lineage>
        <taxon>Eukaryota</taxon>
        <taxon>Sar</taxon>
        <taxon>Stramenopiles</taxon>
        <taxon>Ochrophyta</taxon>
        <taxon>Bacillariophyta</taxon>
        <taxon>Bacillariophyceae</taxon>
        <taxon>Bacillariophycidae</taxon>
        <taxon>Bacillariales</taxon>
        <taxon>Bacillariaceae</taxon>
        <taxon>Cylindrotheca</taxon>
    </lineage>
</organism>
<evidence type="ECO:0000256" key="6">
    <source>
        <dbReference type="ARBA" id="ARBA00022603"/>
    </source>
</evidence>
<keyword evidence="8" id="KW-0949">S-adenosyl-L-methionine</keyword>
<dbReference type="PANTHER" id="PTHR10259">
    <property type="entry name" value="THIOPURINE S-METHYLTRANSFERASE"/>
    <property type="match status" value="1"/>
</dbReference>
<proteinExistence type="inferred from homology"/>
<evidence type="ECO:0000256" key="5">
    <source>
        <dbReference type="ARBA" id="ARBA00022490"/>
    </source>
</evidence>
<dbReference type="Proteomes" id="UP001295423">
    <property type="component" value="Unassembled WGS sequence"/>
</dbReference>
<gene>
    <name evidence="9" type="ORF">CYCCA115_LOCUS16179</name>
</gene>
<dbReference type="InterPro" id="IPR008854">
    <property type="entry name" value="TPMT"/>
</dbReference>
<dbReference type="GO" id="GO:0005737">
    <property type="term" value="C:cytoplasm"/>
    <property type="evidence" value="ECO:0007669"/>
    <property type="project" value="UniProtKB-SubCell"/>
</dbReference>
<dbReference type="EMBL" id="CAKOGP040001914">
    <property type="protein sequence ID" value="CAJ1956331.1"/>
    <property type="molecule type" value="Genomic_DNA"/>
</dbReference>
<evidence type="ECO:0000313" key="9">
    <source>
        <dbReference type="EMBL" id="CAJ1956331.1"/>
    </source>
</evidence>
<dbReference type="FunFam" id="3.40.50.150:FF:000101">
    <property type="entry name" value="Thiopurine S-methyltransferase"/>
    <property type="match status" value="1"/>
</dbReference>
<keyword evidence="6" id="KW-0489">Methyltransferase</keyword>
<comment type="similarity">
    <text evidence="3">Belongs to the class I-like SAM-binding methyltransferase superfamily. TPMT family.</text>
</comment>
<dbReference type="Pfam" id="PF05724">
    <property type="entry name" value="TPMT"/>
    <property type="match status" value="1"/>
</dbReference>
<dbReference type="InterPro" id="IPR029063">
    <property type="entry name" value="SAM-dependent_MTases_sf"/>
</dbReference>
<evidence type="ECO:0000313" key="10">
    <source>
        <dbReference type="Proteomes" id="UP001295423"/>
    </source>
</evidence>
<comment type="catalytic activity">
    <reaction evidence="1">
        <text>S-adenosyl-L-methionine + a thiopurine = S-adenosyl-L-homocysteine + a thiopurine S-methylether.</text>
        <dbReference type="EC" id="2.1.1.67"/>
    </reaction>
</comment>
<dbReference type="SUPFAM" id="SSF53335">
    <property type="entry name" value="S-adenosyl-L-methionine-dependent methyltransferases"/>
    <property type="match status" value="1"/>
</dbReference>
<evidence type="ECO:0000256" key="2">
    <source>
        <dbReference type="ARBA" id="ARBA00004496"/>
    </source>
</evidence>
<name>A0AAD2JJI8_9STRA</name>
<dbReference type="Gene3D" id="3.40.50.150">
    <property type="entry name" value="Vaccinia Virus protein VP39"/>
    <property type="match status" value="1"/>
</dbReference>
<dbReference type="AlphaFoldDB" id="A0AAD2JJI8"/>
<protein>
    <recommendedName>
        <fullName evidence="4">thiopurine S-methyltransferase</fullName>
        <ecNumber evidence="4">2.1.1.67</ecNumber>
    </recommendedName>
</protein>
<evidence type="ECO:0000256" key="7">
    <source>
        <dbReference type="ARBA" id="ARBA00022679"/>
    </source>
</evidence>
<keyword evidence="7" id="KW-0808">Transferase</keyword>
<keyword evidence="5" id="KW-0963">Cytoplasm</keyword>
<evidence type="ECO:0000256" key="1">
    <source>
        <dbReference type="ARBA" id="ARBA00000903"/>
    </source>
</evidence>
<dbReference type="GO" id="GO:0032259">
    <property type="term" value="P:methylation"/>
    <property type="evidence" value="ECO:0007669"/>
    <property type="project" value="UniProtKB-KW"/>
</dbReference>
<comment type="caution">
    <text evidence="9">The sequence shown here is derived from an EMBL/GenBank/DDBJ whole genome shotgun (WGS) entry which is preliminary data.</text>
</comment>
<evidence type="ECO:0000256" key="3">
    <source>
        <dbReference type="ARBA" id="ARBA00008145"/>
    </source>
</evidence>
<evidence type="ECO:0000256" key="4">
    <source>
        <dbReference type="ARBA" id="ARBA00011905"/>
    </source>
</evidence>
<dbReference type="EC" id="2.1.1.67" evidence="4"/>